<evidence type="ECO:0000313" key="4">
    <source>
        <dbReference type="Proteomes" id="UP001500755"/>
    </source>
</evidence>
<name>A0ABN2T721_9MICO</name>
<sequence>MYPGAWSGKYPDKPAIVMADTGRTLTYAELEERSLRLANWFREIGLQPGAHVAMIAENRTEIIEAYWAALRSGTFITVVNCHLTPRESSYIIHDCDAEVVLISAELESAAELHAHCADVAHRVQVGGVPGTLDGARHYDEILAGSSAEKPAYEPRGDDMLYSSGTTGNPKGILPALKEQPVEDENVPLVQLFTQLYGFDENTVYLSPAPLYHAAPIRFVMTTHSRGGTVVVMPKFDPEQALSYIQGYGVTHSQWVPTMFVRLLKLPEEVRAGYDVSTLRAAIHAAAPCPVEVKQRMIEWWGPIVHEYYAATEANGLTVINSEEALRKPGSVGRDGLMGIVHICDELGTELPTGEVGTIYFEKAEGTEPFVYYKDERKTLGTRHPEHPGWTTTGDLGYLDEDRFLYMAERKSFLIITGGVNIYPQEVENELALHPDVRDVAVIGEKHEELGEIAVAYIEVEDHVKPGDDLSAEIREWLAPRLARFKIPRRFEYIDRIPRTPTGKLVKRKLTAVSA</sequence>
<evidence type="ECO:0000313" key="3">
    <source>
        <dbReference type="EMBL" id="GAA2000488.1"/>
    </source>
</evidence>
<dbReference type="Pfam" id="PF13193">
    <property type="entry name" value="AMP-binding_C"/>
    <property type="match status" value="1"/>
</dbReference>
<gene>
    <name evidence="3" type="ORF">GCM10009755_05350</name>
</gene>
<comment type="caution">
    <text evidence="3">The sequence shown here is derived from an EMBL/GenBank/DDBJ whole genome shotgun (WGS) entry which is preliminary data.</text>
</comment>
<dbReference type="Gene3D" id="3.30.300.30">
    <property type="match status" value="1"/>
</dbReference>
<dbReference type="InterPro" id="IPR042099">
    <property type="entry name" value="ANL_N_sf"/>
</dbReference>
<proteinExistence type="predicted"/>
<evidence type="ECO:0000259" key="2">
    <source>
        <dbReference type="Pfam" id="PF13193"/>
    </source>
</evidence>
<dbReference type="InterPro" id="IPR050237">
    <property type="entry name" value="ATP-dep_AMP-bd_enzyme"/>
</dbReference>
<dbReference type="InterPro" id="IPR025110">
    <property type="entry name" value="AMP-bd_C"/>
</dbReference>
<protein>
    <submittedName>
        <fullName evidence="3">Acyl-CoA synthetase</fullName>
    </submittedName>
</protein>
<dbReference type="PANTHER" id="PTHR43767">
    <property type="entry name" value="LONG-CHAIN-FATTY-ACID--COA LIGASE"/>
    <property type="match status" value="1"/>
</dbReference>
<dbReference type="PANTHER" id="PTHR43767:SF7">
    <property type="entry name" value="MEDIUM_LONG-CHAIN-FATTY-ACID--COA LIGASE FADD8"/>
    <property type="match status" value="1"/>
</dbReference>
<dbReference type="Pfam" id="PF00501">
    <property type="entry name" value="AMP-binding"/>
    <property type="match status" value="1"/>
</dbReference>
<organism evidence="3 4">
    <name type="scientific">Brevibacterium samyangense</name>
    <dbReference type="NCBI Taxonomy" id="366888"/>
    <lineage>
        <taxon>Bacteria</taxon>
        <taxon>Bacillati</taxon>
        <taxon>Actinomycetota</taxon>
        <taxon>Actinomycetes</taxon>
        <taxon>Micrococcales</taxon>
        <taxon>Brevibacteriaceae</taxon>
        <taxon>Brevibacterium</taxon>
    </lineage>
</organism>
<dbReference type="Proteomes" id="UP001500755">
    <property type="component" value="Unassembled WGS sequence"/>
</dbReference>
<dbReference type="Gene3D" id="3.40.50.12780">
    <property type="entry name" value="N-terminal domain of ligase-like"/>
    <property type="match status" value="1"/>
</dbReference>
<evidence type="ECO:0000259" key="1">
    <source>
        <dbReference type="Pfam" id="PF00501"/>
    </source>
</evidence>
<dbReference type="PROSITE" id="PS00455">
    <property type="entry name" value="AMP_BINDING"/>
    <property type="match status" value="1"/>
</dbReference>
<dbReference type="RefSeq" id="WP_344306727.1">
    <property type="nucleotide sequence ID" value="NZ_BAAANO010000005.1"/>
</dbReference>
<keyword evidence="4" id="KW-1185">Reference proteome</keyword>
<dbReference type="InterPro" id="IPR020845">
    <property type="entry name" value="AMP-binding_CS"/>
</dbReference>
<reference evidence="3 4" key="1">
    <citation type="journal article" date="2019" name="Int. J. Syst. Evol. Microbiol.">
        <title>The Global Catalogue of Microorganisms (GCM) 10K type strain sequencing project: providing services to taxonomists for standard genome sequencing and annotation.</title>
        <authorList>
            <consortium name="The Broad Institute Genomics Platform"/>
            <consortium name="The Broad Institute Genome Sequencing Center for Infectious Disease"/>
            <person name="Wu L."/>
            <person name="Ma J."/>
        </authorList>
    </citation>
    <scope>NUCLEOTIDE SEQUENCE [LARGE SCALE GENOMIC DNA]</scope>
    <source>
        <strain evidence="3 4">JCM 14546</strain>
    </source>
</reference>
<dbReference type="InterPro" id="IPR045851">
    <property type="entry name" value="AMP-bd_C_sf"/>
</dbReference>
<accession>A0ABN2T721</accession>
<feature type="domain" description="AMP-dependent synthetase/ligase" evidence="1">
    <location>
        <begin position="7"/>
        <end position="361"/>
    </location>
</feature>
<feature type="domain" description="AMP-binding enzyme C-terminal" evidence="2">
    <location>
        <begin position="425"/>
        <end position="503"/>
    </location>
</feature>
<dbReference type="SUPFAM" id="SSF56801">
    <property type="entry name" value="Acetyl-CoA synthetase-like"/>
    <property type="match status" value="1"/>
</dbReference>
<dbReference type="InterPro" id="IPR000873">
    <property type="entry name" value="AMP-dep_synth/lig_dom"/>
</dbReference>
<dbReference type="EMBL" id="BAAANO010000005">
    <property type="protein sequence ID" value="GAA2000488.1"/>
    <property type="molecule type" value="Genomic_DNA"/>
</dbReference>